<keyword evidence="4" id="KW-1185">Reference proteome</keyword>
<name>A0A0J6J3C5_PSEDM</name>
<dbReference type="GO" id="GO:0070813">
    <property type="term" value="P:hydrogen sulfide metabolic process"/>
    <property type="evidence" value="ECO:0007669"/>
    <property type="project" value="TreeGrafter"/>
</dbReference>
<dbReference type="GO" id="GO:0046872">
    <property type="term" value="F:metal ion binding"/>
    <property type="evidence" value="ECO:0007669"/>
    <property type="project" value="UniProtKB-KW"/>
</dbReference>
<evidence type="ECO:0000313" key="3">
    <source>
        <dbReference type="EMBL" id="SEE99086.1"/>
    </source>
</evidence>
<feature type="domain" description="Metallo-beta-lactamase" evidence="2">
    <location>
        <begin position="15"/>
        <end position="205"/>
    </location>
</feature>
<dbReference type="InterPro" id="IPR001279">
    <property type="entry name" value="Metallo-B-lactamas"/>
</dbReference>
<protein>
    <submittedName>
        <fullName evidence="3">Glyoxylase, beta-lactamase superfamily II</fullName>
    </submittedName>
</protein>
<organism evidence="3 4">
    <name type="scientific">Pseudomonas deceptionensis</name>
    <dbReference type="NCBI Taxonomy" id="882211"/>
    <lineage>
        <taxon>Bacteria</taxon>
        <taxon>Pseudomonadati</taxon>
        <taxon>Pseudomonadota</taxon>
        <taxon>Gammaproteobacteria</taxon>
        <taxon>Pseudomonadales</taxon>
        <taxon>Pseudomonadaceae</taxon>
        <taxon>Pseudomonas</taxon>
    </lineage>
</organism>
<evidence type="ECO:0000313" key="4">
    <source>
        <dbReference type="Proteomes" id="UP000183613"/>
    </source>
</evidence>
<reference evidence="3" key="1">
    <citation type="submission" date="2016-10" db="EMBL/GenBank/DDBJ databases">
        <authorList>
            <person name="Varghese N."/>
            <person name="Submissions S."/>
        </authorList>
    </citation>
    <scope>NUCLEOTIDE SEQUENCE [LARGE SCALE GENOMIC DNA]</scope>
    <source>
        <strain evidence="3">LMG 25555</strain>
    </source>
</reference>
<dbReference type="Pfam" id="PF00753">
    <property type="entry name" value="Lactamase_B"/>
    <property type="match status" value="1"/>
</dbReference>
<evidence type="ECO:0000256" key="1">
    <source>
        <dbReference type="ARBA" id="ARBA00022723"/>
    </source>
</evidence>
<dbReference type="EMBL" id="FNUD01000002">
    <property type="protein sequence ID" value="SEE99086.1"/>
    <property type="molecule type" value="Genomic_DNA"/>
</dbReference>
<dbReference type="SMART" id="SM00849">
    <property type="entry name" value="Lactamase_B"/>
    <property type="match status" value="1"/>
</dbReference>
<dbReference type="Proteomes" id="UP000183613">
    <property type="component" value="Unassembled WGS sequence"/>
</dbReference>
<dbReference type="OrthoDB" id="9784009at2"/>
<evidence type="ECO:0000259" key="2">
    <source>
        <dbReference type="SMART" id="SM00849"/>
    </source>
</evidence>
<accession>A0A0J6J3C5</accession>
<dbReference type="SUPFAM" id="SSF56281">
    <property type="entry name" value="Metallo-hydrolase/oxidoreductase"/>
    <property type="match status" value="1"/>
</dbReference>
<dbReference type="PANTHER" id="PTHR43084:SF1">
    <property type="entry name" value="PERSULFIDE DIOXYGENASE ETHE1, MITOCHONDRIAL"/>
    <property type="match status" value="1"/>
</dbReference>
<dbReference type="CDD" id="cd07724">
    <property type="entry name" value="POD-like_MBL-fold"/>
    <property type="match status" value="1"/>
</dbReference>
<comment type="caution">
    <text evidence="3">The sequence shown here is derived from an EMBL/GenBank/DDBJ whole genome shotgun (WGS) entry which is preliminary data.</text>
</comment>
<dbReference type="Gene3D" id="3.60.15.10">
    <property type="entry name" value="Ribonuclease Z/Hydroxyacylglutathione hydrolase-like"/>
    <property type="match status" value="1"/>
</dbReference>
<dbReference type="AlphaFoldDB" id="A0A0J6J3C5"/>
<dbReference type="PATRIC" id="fig|882211.3.peg.4101"/>
<dbReference type="InterPro" id="IPR044528">
    <property type="entry name" value="POD-like_MBL-fold"/>
</dbReference>
<keyword evidence="1" id="KW-0479">Metal-binding</keyword>
<dbReference type="InterPro" id="IPR051682">
    <property type="entry name" value="Mito_Persulfide_Diox"/>
</dbReference>
<dbReference type="GO" id="GO:0050313">
    <property type="term" value="F:sulfur dioxygenase activity"/>
    <property type="evidence" value="ECO:0007669"/>
    <property type="project" value="InterPro"/>
</dbReference>
<gene>
    <name evidence="3" type="ORF">SAMN04489800_3397</name>
</gene>
<dbReference type="PANTHER" id="PTHR43084">
    <property type="entry name" value="PERSULFIDE DIOXYGENASE ETHE1"/>
    <property type="match status" value="1"/>
</dbReference>
<proteinExistence type="predicted"/>
<dbReference type="RefSeq" id="WP_048361702.1">
    <property type="nucleotide sequence ID" value="NZ_FNUD01000002.1"/>
</dbReference>
<dbReference type="GO" id="GO:0006749">
    <property type="term" value="P:glutathione metabolic process"/>
    <property type="evidence" value="ECO:0007669"/>
    <property type="project" value="InterPro"/>
</dbReference>
<dbReference type="InterPro" id="IPR036866">
    <property type="entry name" value="RibonucZ/Hydroxyglut_hydro"/>
</dbReference>
<sequence length="287" mass="31750">MEPRIQAFFDSASCTYSYVVFEHEGSQCAIIDCVLNYDHTCAHTSTTNADEIAAFVIEHGLRPQWLLETHAHADHLSAAPYLKQKLGGKIAVGAGIRDVQRAFKNIFNLEPELQLDGSQFDHLFEPDEVFQIGRLQARALSVPGHTPADMAFCVEGNTLFIGDTLFMPDVGTARCDFPGGDARQLYRSIKRLLAFAPDTTLYLCHDYPPPEREARCSTTVQAQCDGNIHVRDGISEDSFVALRTSRDATLAMPVLMLPAVQVNIRAGELPAPEANGIRYLKIPLNQF</sequence>